<accession>A0A0B0NV90</accession>
<dbReference type="Proteomes" id="UP000032142">
    <property type="component" value="Unassembled WGS sequence"/>
</dbReference>
<keyword evidence="2" id="KW-1185">Reference proteome</keyword>
<organism evidence="1 2">
    <name type="scientific">Gossypium arboreum</name>
    <name type="common">Tree cotton</name>
    <name type="synonym">Gossypium nanking</name>
    <dbReference type="NCBI Taxonomy" id="29729"/>
    <lineage>
        <taxon>Eukaryota</taxon>
        <taxon>Viridiplantae</taxon>
        <taxon>Streptophyta</taxon>
        <taxon>Embryophyta</taxon>
        <taxon>Tracheophyta</taxon>
        <taxon>Spermatophyta</taxon>
        <taxon>Magnoliopsida</taxon>
        <taxon>eudicotyledons</taxon>
        <taxon>Gunneridae</taxon>
        <taxon>Pentapetalae</taxon>
        <taxon>rosids</taxon>
        <taxon>malvids</taxon>
        <taxon>Malvales</taxon>
        <taxon>Malvaceae</taxon>
        <taxon>Malvoideae</taxon>
        <taxon>Gossypium</taxon>
    </lineage>
</organism>
<dbReference type="EMBL" id="KN410560">
    <property type="protein sequence ID" value="KHG18418.1"/>
    <property type="molecule type" value="Genomic_DNA"/>
</dbReference>
<evidence type="ECO:0000313" key="2">
    <source>
        <dbReference type="Proteomes" id="UP000032142"/>
    </source>
</evidence>
<reference evidence="2" key="1">
    <citation type="submission" date="2014-09" db="EMBL/GenBank/DDBJ databases">
        <authorList>
            <person name="Mudge J."/>
            <person name="Ramaraj T."/>
            <person name="Lindquist I.E."/>
            <person name="Bharti A.K."/>
            <person name="Sundararajan A."/>
            <person name="Cameron C.T."/>
            <person name="Woodward J.E."/>
            <person name="May G.D."/>
            <person name="Brubaker C."/>
            <person name="Broadhvest J."/>
            <person name="Wilkins T.A."/>
        </authorList>
    </citation>
    <scope>NUCLEOTIDE SEQUENCE</scope>
    <source>
        <strain evidence="2">cv. AKA8401</strain>
    </source>
</reference>
<name>A0A0B0NV90_GOSAR</name>
<gene>
    <name evidence="1" type="ORF">F383_07913</name>
</gene>
<proteinExistence type="predicted"/>
<sequence length="40" mass="4581">MVVGHTPMWLWDTPVWVDRVDTHARVPNPCNSLFITSSTN</sequence>
<protein>
    <submittedName>
        <fullName evidence="1">Uncharacterized protein</fullName>
    </submittedName>
</protein>
<evidence type="ECO:0000313" key="1">
    <source>
        <dbReference type="EMBL" id="KHG18418.1"/>
    </source>
</evidence>
<dbReference type="AlphaFoldDB" id="A0A0B0NV90"/>